<dbReference type="AlphaFoldDB" id="A0AAW0F294"/>
<feature type="compositionally biased region" description="Basic and acidic residues" evidence="2">
    <location>
        <begin position="323"/>
        <end position="333"/>
    </location>
</feature>
<reference evidence="3 4" key="1">
    <citation type="journal article" date="2021" name="MBio">
        <title>A New Model Trypanosomatid, Novymonas esmeraldas: Genomic Perception of Its 'Candidatus Pandoraea novymonadis' Endosymbiont.</title>
        <authorList>
            <person name="Zakharova A."/>
            <person name="Saura A."/>
            <person name="Butenko A."/>
            <person name="Podesvova L."/>
            <person name="Warmusova S."/>
            <person name="Kostygov A.Y."/>
            <person name="Nenarokova A."/>
            <person name="Lukes J."/>
            <person name="Opperdoes F.R."/>
            <person name="Yurchenko V."/>
        </authorList>
    </citation>
    <scope>NUCLEOTIDE SEQUENCE [LARGE SCALE GENOMIC DNA]</scope>
    <source>
        <strain evidence="3 4">E262AT.01</strain>
    </source>
</reference>
<feature type="region of interest" description="Disordered" evidence="2">
    <location>
        <begin position="323"/>
        <end position="381"/>
    </location>
</feature>
<dbReference type="SUPFAM" id="SSF103657">
    <property type="entry name" value="BAR/IMD domain-like"/>
    <property type="match status" value="1"/>
</dbReference>
<keyword evidence="4" id="KW-1185">Reference proteome</keyword>
<feature type="compositionally biased region" description="Basic and acidic residues" evidence="2">
    <location>
        <begin position="440"/>
        <end position="452"/>
    </location>
</feature>
<name>A0AAW0F294_9TRYP</name>
<evidence type="ECO:0008006" key="5">
    <source>
        <dbReference type="Google" id="ProtNLM"/>
    </source>
</evidence>
<feature type="coiled-coil region" evidence="1">
    <location>
        <begin position="187"/>
        <end position="214"/>
    </location>
</feature>
<organism evidence="3 4">
    <name type="scientific">Novymonas esmeraldas</name>
    <dbReference type="NCBI Taxonomy" id="1808958"/>
    <lineage>
        <taxon>Eukaryota</taxon>
        <taxon>Discoba</taxon>
        <taxon>Euglenozoa</taxon>
        <taxon>Kinetoplastea</taxon>
        <taxon>Metakinetoplastina</taxon>
        <taxon>Trypanosomatida</taxon>
        <taxon>Trypanosomatidae</taxon>
        <taxon>Novymonas</taxon>
    </lineage>
</organism>
<dbReference type="PANTHER" id="PTHR38148">
    <property type="entry name" value="BAR DOMAIN-CONTAINING PROTEIN"/>
    <property type="match status" value="1"/>
</dbReference>
<feature type="region of interest" description="Disordered" evidence="2">
    <location>
        <begin position="399"/>
        <end position="468"/>
    </location>
</feature>
<evidence type="ECO:0000313" key="4">
    <source>
        <dbReference type="Proteomes" id="UP001430356"/>
    </source>
</evidence>
<feature type="compositionally biased region" description="Basic and acidic residues" evidence="2">
    <location>
        <begin position="408"/>
        <end position="431"/>
    </location>
</feature>
<feature type="compositionally biased region" description="Acidic residues" evidence="2">
    <location>
        <begin position="349"/>
        <end position="359"/>
    </location>
</feature>
<sequence>MLKLRADLTKRFDPENANLTAYRDYEFERRVQDMRRLQSAVDHFDHAVTQGMVAMKEIASAYEAVGQAFTELTLTNNNPVPGSGEVGEPSPYPSEADVQYMTRQAAEGGRNTPESRRSVGTAQDYAGSIADTRMPDEANSQVRRLAKVFAEEVRRINEGPPFQSYNAGIHRDVITRLRPVSEHLKSISEHRQRRTEALERYNKYKADVEKVEKQYTKKGKPFCDSKSHKKFTEKRDEAWKEYLKRRDKFNSTFSMLMEVNDHAAAQIIHRYLALNHEYLRQLVSSMERVLPAMEEVYPLNNEYSSIQNTMILDAVASAKSPFADHSKIQHGRAEPGMGRAAHEDGDGAREEEEEEEEGEVHEYDDGQPGSLTPMSSDGARNLASNSRLLEPAGYETHMAPAAAMESAEPPRDPDDGDDVHHAGETTEDHGHMLTQPQRLQTRDGEHTGKDDGEAQPPGTADLPTKTAA</sequence>
<gene>
    <name evidence="3" type="ORF">NESM_000906100</name>
</gene>
<comment type="caution">
    <text evidence="3">The sequence shown here is derived from an EMBL/GenBank/DDBJ whole genome shotgun (WGS) entry which is preliminary data.</text>
</comment>
<keyword evidence="1" id="KW-0175">Coiled coil</keyword>
<dbReference type="Proteomes" id="UP001430356">
    <property type="component" value="Unassembled WGS sequence"/>
</dbReference>
<proteinExistence type="predicted"/>
<protein>
    <recommendedName>
        <fullName evidence="5">BAR domain-containing protein</fullName>
    </recommendedName>
</protein>
<accession>A0AAW0F294</accession>
<dbReference type="Gene3D" id="1.20.1270.60">
    <property type="entry name" value="Arfaptin homology (AH) domain/BAR domain"/>
    <property type="match status" value="1"/>
</dbReference>
<evidence type="ECO:0000256" key="1">
    <source>
        <dbReference type="SAM" id="Coils"/>
    </source>
</evidence>
<evidence type="ECO:0000313" key="3">
    <source>
        <dbReference type="EMBL" id="KAK7199334.1"/>
    </source>
</evidence>
<dbReference type="PANTHER" id="PTHR38148:SF3">
    <property type="entry name" value="BAR DOMAIN-CONTAINING PROTEIN"/>
    <property type="match status" value="1"/>
</dbReference>
<dbReference type="InterPro" id="IPR027267">
    <property type="entry name" value="AH/BAR_dom_sf"/>
</dbReference>
<dbReference type="EMBL" id="JAECZO010000298">
    <property type="protein sequence ID" value="KAK7199334.1"/>
    <property type="molecule type" value="Genomic_DNA"/>
</dbReference>
<evidence type="ECO:0000256" key="2">
    <source>
        <dbReference type="SAM" id="MobiDB-lite"/>
    </source>
</evidence>